<gene>
    <name evidence="1" type="ORF">MRB53_026911</name>
</gene>
<protein>
    <submittedName>
        <fullName evidence="1">Uncharacterized protein</fullName>
    </submittedName>
</protein>
<sequence length="119" mass="12704">MQSLSFTKQFLSLVLEEMGLLHKFLATVAVVLLLGIHPHKACRILEDKEEIWKKRGGGLVLESLQKGSDQSSGPSGCTNVPNNPGPNCPVKEMNFAGDASARASANPHPNVHFGVVSNG</sequence>
<keyword evidence="2" id="KW-1185">Reference proteome</keyword>
<comment type="caution">
    <text evidence="1">The sequence shown here is derived from an EMBL/GenBank/DDBJ whole genome shotgun (WGS) entry which is preliminary data.</text>
</comment>
<accession>A0ACC2LJY6</accession>
<dbReference type="Proteomes" id="UP001234297">
    <property type="component" value="Chromosome 8"/>
</dbReference>
<name>A0ACC2LJY6_PERAE</name>
<reference evidence="1 2" key="1">
    <citation type="journal article" date="2022" name="Hortic Res">
        <title>A haplotype resolved chromosomal level avocado genome allows analysis of novel avocado genes.</title>
        <authorList>
            <person name="Nath O."/>
            <person name="Fletcher S.J."/>
            <person name="Hayward A."/>
            <person name="Shaw L.M."/>
            <person name="Masouleh A.K."/>
            <person name="Furtado A."/>
            <person name="Henry R.J."/>
            <person name="Mitter N."/>
        </authorList>
    </citation>
    <scope>NUCLEOTIDE SEQUENCE [LARGE SCALE GENOMIC DNA]</scope>
    <source>
        <strain evidence="2">cv. Hass</strain>
    </source>
</reference>
<evidence type="ECO:0000313" key="1">
    <source>
        <dbReference type="EMBL" id="KAJ8633575.1"/>
    </source>
</evidence>
<evidence type="ECO:0000313" key="2">
    <source>
        <dbReference type="Proteomes" id="UP001234297"/>
    </source>
</evidence>
<dbReference type="EMBL" id="CM056816">
    <property type="protein sequence ID" value="KAJ8633575.1"/>
    <property type="molecule type" value="Genomic_DNA"/>
</dbReference>
<organism evidence="1 2">
    <name type="scientific">Persea americana</name>
    <name type="common">Avocado</name>
    <dbReference type="NCBI Taxonomy" id="3435"/>
    <lineage>
        <taxon>Eukaryota</taxon>
        <taxon>Viridiplantae</taxon>
        <taxon>Streptophyta</taxon>
        <taxon>Embryophyta</taxon>
        <taxon>Tracheophyta</taxon>
        <taxon>Spermatophyta</taxon>
        <taxon>Magnoliopsida</taxon>
        <taxon>Magnoliidae</taxon>
        <taxon>Laurales</taxon>
        <taxon>Lauraceae</taxon>
        <taxon>Persea</taxon>
    </lineage>
</organism>
<proteinExistence type="predicted"/>